<feature type="transmembrane region" description="Helical" evidence="2">
    <location>
        <begin position="183"/>
        <end position="202"/>
    </location>
</feature>
<feature type="transmembrane region" description="Helical" evidence="2">
    <location>
        <begin position="152"/>
        <end position="171"/>
    </location>
</feature>
<evidence type="ECO:0000256" key="1">
    <source>
        <dbReference type="SAM" id="MobiDB-lite"/>
    </source>
</evidence>
<proteinExistence type="predicted"/>
<evidence type="ECO:0000256" key="2">
    <source>
        <dbReference type="SAM" id="Phobius"/>
    </source>
</evidence>
<dbReference type="EMBL" id="BMAW01034825">
    <property type="protein sequence ID" value="GFU36751.1"/>
    <property type="molecule type" value="Genomic_DNA"/>
</dbReference>
<feature type="compositionally biased region" description="Low complexity" evidence="1">
    <location>
        <begin position="50"/>
        <end position="61"/>
    </location>
</feature>
<accession>A0A8X6QPU1</accession>
<dbReference type="AlphaFoldDB" id="A0A8X6QPU1"/>
<sequence>MSTEHFELNCFSATSVSNIEPPKESPLTTVQNQLATDSKCSSYSSLEYESYSSDYPESSPPSEEKNKSSDATKTTMDSNFDSSGQNVVVDPRRRFTFLDEPQILGSHRETPFYSPDLESVNITEQIAYRFQEVYETYKRHADIIRNSKYYKFGLHCLLLAISISALYLGVIYLNECFLDFKKILLVLLMGMAGVGSTLFRVVPMAFARCTTSSEWKLENVSKIFLLMFIMMAVVEILVMTIVEKNFFCTTSIYYIVYINFGLFVLGIIAICSHLDVILKAFVSSIRNVFRMICAWFE</sequence>
<gene>
    <name evidence="3" type="primary">NCL1_24639</name>
    <name evidence="3" type="ORF">NPIL_247851</name>
</gene>
<keyword evidence="4" id="KW-1185">Reference proteome</keyword>
<feature type="compositionally biased region" description="Polar residues" evidence="1">
    <location>
        <begin position="71"/>
        <end position="86"/>
    </location>
</feature>
<feature type="transmembrane region" description="Helical" evidence="2">
    <location>
        <begin position="254"/>
        <end position="282"/>
    </location>
</feature>
<organism evidence="3 4">
    <name type="scientific">Nephila pilipes</name>
    <name type="common">Giant wood spider</name>
    <name type="synonym">Nephila maculata</name>
    <dbReference type="NCBI Taxonomy" id="299642"/>
    <lineage>
        <taxon>Eukaryota</taxon>
        <taxon>Metazoa</taxon>
        <taxon>Ecdysozoa</taxon>
        <taxon>Arthropoda</taxon>
        <taxon>Chelicerata</taxon>
        <taxon>Arachnida</taxon>
        <taxon>Araneae</taxon>
        <taxon>Araneomorphae</taxon>
        <taxon>Entelegynae</taxon>
        <taxon>Araneoidea</taxon>
        <taxon>Nephilidae</taxon>
        <taxon>Nephila</taxon>
    </lineage>
</organism>
<keyword evidence="2" id="KW-0472">Membrane</keyword>
<feature type="transmembrane region" description="Helical" evidence="2">
    <location>
        <begin position="223"/>
        <end position="242"/>
    </location>
</feature>
<dbReference type="Proteomes" id="UP000887013">
    <property type="component" value="Unassembled WGS sequence"/>
</dbReference>
<comment type="caution">
    <text evidence="3">The sequence shown here is derived from an EMBL/GenBank/DDBJ whole genome shotgun (WGS) entry which is preliminary data.</text>
</comment>
<keyword evidence="2" id="KW-0812">Transmembrane</keyword>
<reference evidence="3" key="1">
    <citation type="submission" date="2020-08" db="EMBL/GenBank/DDBJ databases">
        <title>Multicomponent nature underlies the extraordinary mechanical properties of spider dragline silk.</title>
        <authorList>
            <person name="Kono N."/>
            <person name="Nakamura H."/>
            <person name="Mori M."/>
            <person name="Yoshida Y."/>
            <person name="Ohtoshi R."/>
            <person name="Malay A.D."/>
            <person name="Moran D.A.P."/>
            <person name="Tomita M."/>
            <person name="Numata K."/>
            <person name="Arakawa K."/>
        </authorList>
    </citation>
    <scope>NUCLEOTIDE SEQUENCE</scope>
</reference>
<evidence type="ECO:0000313" key="3">
    <source>
        <dbReference type="EMBL" id="GFU36751.1"/>
    </source>
</evidence>
<feature type="region of interest" description="Disordered" evidence="1">
    <location>
        <begin position="50"/>
        <end position="86"/>
    </location>
</feature>
<name>A0A8X6QPU1_NEPPI</name>
<evidence type="ECO:0000313" key="4">
    <source>
        <dbReference type="Proteomes" id="UP000887013"/>
    </source>
</evidence>
<protein>
    <submittedName>
        <fullName evidence="3">Uncharacterized protein</fullName>
    </submittedName>
</protein>
<keyword evidence="2" id="KW-1133">Transmembrane helix</keyword>